<dbReference type="Gene3D" id="3.60.110.10">
    <property type="entry name" value="Carbon-nitrogen hydrolase"/>
    <property type="match status" value="1"/>
</dbReference>
<dbReference type="InterPro" id="IPR036526">
    <property type="entry name" value="C-N_Hydrolase_sf"/>
</dbReference>
<dbReference type="InterPro" id="IPR001110">
    <property type="entry name" value="UPF0012_CS"/>
</dbReference>
<dbReference type="CDD" id="cd07572">
    <property type="entry name" value="nit"/>
    <property type="match status" value="1"/>
</dbReference>
<protein>
    <submittedName>
        <fullName evidence="4">Carbon-nitrogen hydrolase family protein</fullName>
    </submittedName>
</protein>
<keyword evidence="2 4" id="KW-0378">Hydrolase</keyword>
<evidence type="ECO:0000256" key="1">
    <source>
        <dbReference type="ARBA" id="ARBA00010613"/>
    </source>
</evidence>
<dbReference type="PANTHER" id="PTHR23088">
    <property type="entry name" value="NITRILASE-RELATED"/>
    <property type="match status" value="1"/>
</dbReference>
<comment type="similarity">
    <text evidence="1">Belongs to the carbon-nitrogen hydrolase superfamily. NIT1/NIT2 family.</text>
</comment>
<dbReference type="EMBL" id="QPID01000005">
    <property type="protein sequence ID" value="RCU50075.1"/>
    <property type="molecule type" value="Genomic_DNA"/>
</dbReference>
<dbReference type="AlphaFoldDB" id="A0A368NJX1"/>
<dbReference type="Pfam" id="PF00795">
    <property type="entry name" value="CN_hydrolase"/>
    <property type="match status" value="1"/>
</dbReference>
<dbReference type="Proteomes" id="UP000252558">
    <property type="component" value="Unassembled WGS sequence"/>
</dbReference>
<organism evidence="4 5">
    <name type="scientific">Corallincola holothuriorum</name>
    <dbReference type="NCBI Taxonomy" id="2282215"/>
    <lineage>
        <taxon>Bacteria</taxon>
        <taxon>Pseudomonadati</taxon>
        <taxon>Pseudomonadota</taxon>
        <taxon>Gammaproteobacteria</taxon>
        <taxon>Alteromonadales</taxon>
        <taxon>Psychromonadaceae</taxon>
        <taxon>Corallincola</taxon>
    </lineage>
</organism>
<sequence length="267" mass="29429">MVSGPIPADNFARLVVLLSKLPEHRPQLVVLPENVLCFGGDPQALQTIAESPNDGPIQRQLAALAKQFQFWLVAGSFPLRADDQVTASSLLFSPAGETIAKYDKIHLFDVDVDDATGRYRESDQYLHGATPTVVPTPLGNLGMAVCYDLRFPEQFRWMRQQGADVISLPAAFTQVTGEAHWHTLIRARAIENQCYLVAADQGGVHADGRETFGHSMIVDPWGEVVAELEKGEGVISVAMDSEKMARIRSNMPVSQHARFHCHWGKES</sequence>
<dbReference type="InterPro" id="IPR003010">
    <property type="entry name" value="C-N_Hydrolase"/>
</dbReference>
<dbReference type="SUPFAM" id="SSF56317">
    <property type="entry name" value="Carbon-nitrogen hydrolase"/>
    <property type="match status" value="1"/>
</dbReference>
<comment type="caution">
    <text evidence="4">The sequence shown here is derived from an EMBL/GenBank/DDBJ whole genome shotgun (WGS) entry which is preliminary data.</text>
</comment>
<dbReference type="PANTHER" id="PTHR23088:SF27">
    <property type="entry name" value="DEAMINATED GLUTATHIONE AMIDASE"/>
    <property type="match status" value="1"/>
</dbReference>
<evidence type="ECO:0000313" key="5">
    <source>
        <dbReference type="Proteomes" id="UP000252558"/>
    </source>
</evidence>
<evidence type="ECO:0000256" key="2">
    <source>
        <dbReference type="ARBA" id="ARBA00022801"/>
    </source>
</evidence>
<evidence type="ECO:0000313" key="4">
    <source>
        <dbReference type="EMBL" id="RCU50075.1"/>
    </source>
</evidence>
<dbReference type="GO" id="GO:0016811">
    <property type="term" value="F:hydrolase activity, acting on carbon-nitrogen (but not peptide) bonds, in linear amides"/>
    <property type="evidence" value="ECO:0007669"/>
    <property type="project" value="InterPro"/>
</dbReference>
<dbReference type="PROSITE" id="PS50263">
    <property type="entry name" value="CN_HYDROLASE"/>
    <property type="match status" value="1"/>
</dbReference>
<dbReference type="PROSITE" id="PS01227">
    <property type="entry name" value="UPF0012"/>
    <property type="match status" value="1"/>
</dbReference>
<reference evidence="4 5" key="1">
    <citation type="submission" date="2018-07" db="EMBL/GenBank/DDBJ databases">
        <title>Corallincola holothuriorum sp. nov., a new facultative anaerobe isolated from sea cucumber Apostichopus japonicus.</title>
        <authorList>
            <person name="Xia H."/>
        </authorList>
    </citation>
    <scope>NUCLEOTIDE SEQUENCE [LARGE SCALE GENOMIC DNA]</scope>
    <source>
        <strain evidence="4 5">C4</strain>
    </source>
</reference>
<keyword evidence="5" id="KW-1185">Reference proteome</keyword>
<dbReference type="OrthoDB" id="9811121at2"/>
<gene>
    <name evidence="4" type="ORF">DU002_09410</name>
</gene>
<name>A0A368NJX1_9GAMM</name>
<dbReference type="InterPro" id="IPR045254">
    <property type="entry name" value="Nit1/2_C-N_Hydrolase"/>
</dbReference>
<feature type="domain" description="CN hydrolase" evidence="3">
    <location>
        <begin position="1"/>
        <end position="241"/>
    </location>
</feature>
<accession>A0A368NJX1</accession>
<proteinExistence type="inferred from homology"/>
<evidence type="ECO:0000259" key="3">
    <source>
        <dbReference type="PROSITE" id="PS50263"/>
    </source>
</evidence>